<dbReference type="STRING" id="933084.A0A067Q600"/>
<accession>A0A067Q600</accession>
<organism evidence="1 2">
    <name type="scientific">Jaapia argillacea MUCL 33604</name>
    <dbReference type="NCBI Taxonomy" id="933084"/>
    <lineage>
        <taxon>Eukaryota</taxon>
        <taxon>Fungi</taxon>
        <taxon>Dikarya</taxon>
        <taxon>Basidiomycota</taxon>
        <taxon>Agaricomycotina</taxon>
        <taxon>Agaricomycetes</taxon>
        <taxon>Agaricomycetidae</taxon>
        <taxon>Jaapiales</taxon>
        <taxon>Jaapiaceae</taxon>
        <taxon>Jaapia</taxon>
    </lineage>
</organism>
<reference evidence="2" key="1">
    <citation type="journal article" date="2014" name="Proc. Natl. Acad. Sci. U.S.A.">
        <title>Extensive sampling of basidiomycete genomes demonstrates inadequacy of the white-rot/brown-rot paradigm for wood decay fungi.</title>
        <authorList>
            <person name="Riley R."/>
            <person name="Salamov A.A."/>
            <person name="Brown D.W."/>
            <person name="Nagy L.G."/>
            <person name="Floudas D."/>
            <person name="Held B.W."/>
            <person name="Levasseur A."/>
            <person name="Lombard V."/>
            <person name="Morin E."/>
            <person name="Otillar R."/>
            <person name="Lindquist E.A."/>
            <person name="Sun H."/>
            <person name="LaButti K.M."/>
            <person name="Schmutz J."/>
            <person name="Jabbour D."/>
            <person name="Luo H."/>
            <person name="Baker S.E."/>
            <person name="Pisabarro A.G."/>
            <person name="Walton J.D."/>
            <person name="Blanchette R.A."/>
            <person name="Henrissat B."/>
            <person name="Martin F."/>
            <person name="Cullen D."/>
            <person name="Hibbett D.S."/>
            <person name="Grigoriev I.V."/>
        </authorList>
    </citation>
    <scope>NUCLEOTIDE SEQUENCE [LARGE SCALE GENOMIC DNA]</scope>
    <source>
        <strain evidence="2">MUCL 33604</strain>
    </source>
</reference>
<dbReference type="HOGENOM" id="CLU_031758_1_0_1"/>
<keyword evidence="2" id="KW-1185">Reference proteome</keyword>
<evidence type="ECO:0000313" key="1">
    <source>
        <dbReference type="EMBL" id="KDQ62409.1"/>
    </source>
</evidence>
<dbReference type="InterPro" id="IPR032466">
    <property type="entry name" value="Metal_Hydrolase"/>
</dbReference>
<dbReference type="PANTHER" id="PTHR32027">
    <property type="entry name" value="CYTOSINE DEAMINASE"/>
    <property type="match status" value="1"/>
</dbReference>
<dbReference type="PANTHER" id="PTHR32027:SF0">
    <property type="entry name" value="CYTOSINE DEAMINASE"/>
    <property type="match status" value="1"/>
</dbReference>
<dbReference type="EMBL" id="KL197711">
    <property type="protein sequence ID" value="KDQ62409.1"/>
    <property type="molecule type" value="Genomic_DNA"/>
</dbReference>
<evidence type="ECO:0000313" key="2">
    <source>
        <dbReference type="Proteomes" id="UP000027265"/>
    </source>
</evidence>
<dbReference type="SUPFAM" id="SSF51556">
    <property type="entry name" value="Metallo-dependent hydrolases"/>
    <property type="match status" value="1"/>
</dbReference>
<dbReference type="Gene3D" id="3.20.20.140">
    <property type="entry name" value="Metal-dependent hydrolases"/>
    <property type="match status" value="1"/>
</dbReference>
<proteinExistence type="predicted"/>
<protein>
    <recommendedName>
        <fullName evidence="3">Amidohydrolase-related domain-containing protein</fullName>
    </recommendedName>
</protein>
<gene>
    <name evidence="1" type="ORF">JAAARDRAFT_30317</name>
</gene>
<evidence type="ECO:0008006" key="3">
    <source>
        <dbReference type="Google" id="ProtNLM"/>
    </source>
</evidence>
<dbReference type="GO" id="GO:0016814">
    <property type="term" value="F:hydrolase activity, acting on carbon-nitrogen (but not peptide) bonds, in cyclic amidines"/>
    <property type="evidence" value="ECO:0007669"/>
    <property type="project" value="TreeGrafter"/>
</dbReference>
<dbReference type="AlphaFoldDB" id="A0A067Q600"/>
<dbReference type="InterPro" id="IPR052349">
    <property type="entry name" value="Metallo-hydrolase_Enzymes"/>
</dbReference>
<sequence length="467" mass="51585">MEVQSATAGLIIRRIHLPSKVSAYPHRLYDVFCNSGRVSDIRESSDDAPLPEAPGMQVIDTGGRGILLPSLCHSHIHLDKCFLLEKCDALVTGDFKEALQVTSKAKACFRYYQDDLYARGSRLIRESVQCGVTSMRAHVEVDRTVDSTCLDVGLKLKYDFKDICDVQIAVFAQDPLYVPGSPTPSDNLSLLERAASHPSISAIGSAPYVEPSLHQSKQNINHILDLAEAFNLHVDFHLDYNLNPSSKPLIHYVIEQLRQRRWVHDMPGRSGRRRHVTIGHATRLSLFTQSEWFSLVSLIASENLPISFVALPQSDLYMMGREDDSTNPPGLAPRRGTLRLPRLVREYGKDVNFALSVNNVDNAFTPQGSVDPLSLCPLGVAVYQAGTVADAEILVDAVTLASKRVIGEAVVSRRLIPQVGDTADFLILHGNDTLHSVALNPGWERTTIKGGVVVATRRNNAWILQKN</sequence>
<dbReference type="InParanoid" id="A0A067Q600"/>
<name>A0A067Q600_9AGAM</name>
<dbReference type="OrthoDB" id="10266980at2759"/>
<dbReference type="Proteomes" id="UP000027265">
    <property type="component" value="Unassembled WGS sequence"/>
</dbReference>